<dbReference type="EMBL" id="MFQE01000056">
    <property type="protein sequence ID" value="OGH70057.1"/>
    <property type="molecule type" value="Genomic_DNA"/>
</dbReference>
<sequence length="263" mass="29498">MSSNKKEDTKILLFQIRDDAAIAQHELKVVAENSGLAKTNFASVNVVSDTRPSLAELKGYDAVMIGGAGGYSVLDDQPFIPYLEDVVRFVRENDIPFLGICFGFQIAVQALGGAIIHDKEHMETGTFLMRRRKVSDSDPLIGDLPYEFSAACGRQDRATVLPVGAVNDITSERTPYNSLTFPGSKFFGVQFHPELWRKEDNVLRLRHYKEKYSLSDDEFQKQLALFHDAPESQFIIRNFVEKVVLASPQIHTDGVTDINRSQI</sequence>
<dbReference type="PANTHER" id="PTHR42695">
    <property type="entry name" value="GLUTAMINE AMIDOTRANSFERASE YLR126C-RELATED"/>
    <property type="match status" value="1"/>
</dbReference>
<proteinExistence type="predicted"/>
<dbReference type="AlphaFoldDB" id="A0A1F6MEG8"/>
<evidence type="ECO:0000313" key="3">
    <source>
        <dbReference type="Proteomes" id="UP000177457"/>
    </source>
</evidence>
<protein>
    <recommendedName>
        <fullName evidence="1">Glutamine amidotransferase domain-containing protein</fullName>
    </recommendedName>
</protein>
<name>A0A1F6MEG8_9BACT</name>
<dbReference type="InterPro" id="IPR017926">
    <property type="entry name" value="GATASE"/>
</dbReference>
<dbReference type="CDD" id="cd01741">
    <property type="entry name" value="GATase1_1"/>
    <property type="match status" value="1"/>
</dbReference>
<dbReference type="InterPro" id="IPR029062">
    <property type="entry name" value="Class_I_gatase-like"/>
</dbReference>
<comment type="caution">
    <text evidence="2">The sequence shown here is derived from an EMBL/GenBank/DDBJ whole genome shotgun (WGS) entry which is preliminary data.</text>
</comment>
<dbReference type="PROSITE" id="PS51273">
    <property type="entry name" value="GATASE_TYPE_1"/>
    <property type="match status" value="1"/>
</dbReference>
<dbReference type="Pfam" id="PF00117">
    <property type="entry name" value="GATase"/>
    <property type="match status" value="1"/>
</dbReference>
<organism evidence="2 3">
    <name type="scientific">Candidatus Magasanikbacteria bacterium RIFCSPHIGHO2_02_FULL_51_14</name>
    <dbReference type="NCBI Taxonomy" id="1798683"/>
    <lineage>
        <taxon>Bacteria</taxon>
        <taxon>Candidatus Magasanikiibacteriota</taxon>
    </lineage>
</organism>
<dbReference type="GO" id="GO:0005829">
    <property type="term" value="C:cytosol"/>
    <property type="evidence" value="ECO:0007669"/>
    <property type="project" value="TreeGrafter"/>
</dbReference>
<accession>A0A1F6MEG8</accession>
<feature type="domain" description="Glutamine amidotransferase" evidence="1">
    <location>
        <begin position="42"/>
        <end position="198"/>
    </location>
</feature>
<dbReference type="Proteomes" id="UP000177457">
    <property type="component" value="Unassembled WGS sequence"/>
</dbReference>
<dbReference type="InterPro" id="IPR044992">
    <property type="entry name" value="ChyE-like"/>
</dbReference>
<gene>
    <name evidence="2" type="ORF">A3C90_02675</name>
</gene>
<dbReference type="Gene3D" id="3.40.50.880">
    <property type="match status" value="1"/>
</dbReference>
<reference evidence="2 3" key="1">
    <citation type="journal article" date="2016" name="Nat. Commun.">
        <title>Thousands of microbial genomes shed light on interconnected biogeochemical processes in an aquifer system.</title>
        <authorList>
            <person name="Anantharaman K."/>
            <person name="Brown C.T."/>
            <person name="Hug L.A."/>
            <person name="Sharon I."/>
            <person name="Castelle C.J."/>
            <person name="Probst A.J."/>
            <person name="Thomas B.C."/>
            <person name="Singh A."/>
            <person name="Wilkins M.J."/>
            <person name="Karaoz U."/>
            <person name="Brodie E.L."/>
            <person name="Williams K.H."/>
            <person name="Hubbard S.S."/>
            <person name="Banfield J.F."/>
        </authorList>
    </citation>
    <scope>NUCLEOTIDE SEQUENCE [LARGE SCALE GENOMIC DNA]</scope>
</reference>
<dbReference type="SUPFAM" id="SSF52317">
    <property type="entry name" value="Class I glutamine amidotransferase-like"/>
    <property type="match status" value="1"/>
</dbReference>
<dbReference type="STRING" id="1798683.A3C90_02675"/>
<dbReference type="PANTHER" id="PTHR42695:SF5">
    <property type="entry name" value="GLUTAMINE AMIDOTRANSFERASE YLR126C-RELATED"/>
    <property type="match status" value="1"/>
</dbReference>
<evidence type="ECO:0000313" key="2">
    <source>
        <dbReference type="EMBL" id="OGH70057.1"/>
    </source>
</evidence>
<evidence type="ECO:0000259" key="1">
    <source>
        <dbReference type="Pfam" id="PF00117"/>
    </source>
</evidence>